<name>A0A4T0NDW0_9BASI</name>
<gene>
    <name evidence="2" type="ORF">E3Q17_04396</name>
</gene>
<proteinExistence type="predicted"/>
<protein>
    <recommendedName>
        <fullName evidence="1">Secreted protein CSS2 C-terminal domain-containing protein</fullName>
    </recommendedName>
</protein>
<evidence type="ECO:0000313" key="2">
    <source>
        <dbReference type="EMBL" id="TIB95060.1"/>
    </source>
</evidence>
<organism evidence="2 3">
    <name type="scientific">Wallemia mellicola</name>
    <dbReference type="NCBI Taxonomy" id="1708541"/>
    <lineage>
        <taxon>Eukaryota</taxon>
        <taxon>Fungi</taxon>
        <taxon>Dikarya</taxon>
        <taxon>Basidiomycota</taxon>
        <taxon>Wallemiomycotina</taxon>
        <taxon>Wallemiomycetes</taxon>
        <taxon>Wallemiales</taxon>
        <taxon>Wallemiaceae</taxon>
        <taxon>Wallemia</taxon>
    </lineage>
</organism>
<dbReference type="InterPro" id="IPR046624">
    <property type="entry name" value="CSS2_C"/>
</dbReference>
<dbReference type="EMBL" id="SPRH01000111">
    <property type="protein sequence ID" value="TIB95060.1"/>
    <property type="molecule type" value="Genomic_DNA"/>
</dbReference>
<dbReference type="Pfam" id="PF20521">
    <property type="entry name" value="DUF6736"/>
    <property type="match status" value="1"/>
</dbReference>
<reference evidence="2 3" key="1">
    <citation type="submission" date="2019-03" db="EMBL/GenBank/DDBJ databases">
        <title>Sequencing 25 genomes of Wallemia mellicola.</title>
        <authorList>
            <person name="Gostincar C."/>
        </authorList>
    </citation>
    <scope>NUCLEOTIDE SEQUENCE [LARGE SCALE GENOMIC DNA]</scope>
    <source>
        <strain evidence="2 3">EXF-1262</strain>
    </source>
</reference>
<accession>A0A4T0NDW0</accession>
<evidence type="ECO:0000313" key="3">
    <source>
        <dbReference type="Proteomes" id="UP000307169"/>
    </source>
</evidence>
<dbReference type="AlphaFoldDB" id="A0A4T0NDW0"/>
<dbReference type="Proteomes" id="UP000307169">
    <property type="component" value="Unassembled WGS sequence"/>
</dbReference>
<comment type="caution">
    <text evidence="2">The sequence shown here is derived from an EMBL/GenBank/DDBJ whole genome shotgun (WGS) entry which is preliminary data.</text>
</comment>
<evidence type="ECO:0000259" key="1">
    <source>
        <dbReference type="Pfam" id="PF20521"/>
    </source>
</evidence>
<sequence>MPRCYDDDSCWTNLAPDEEQYSVELYAPLHCTAYTGPPLVAGLTLASVGMGGYNIYAQRMKDRGSNCSLVYMPSNDGTGFMLYYQPTGSCDTTASVQQMRDSLAGAVQAINSVKPGHAGCIGLDHGGRYHGYVAIGTDNLDGPGAVQNQCACGEQVSDGRAAYIRTEL</sequence>
<feature type="domain" description="Secreted protein CSS2 C-terminal" evidence="1">
    <location>
        <begin position="63"/>
        <end position="138"/>
    </location>
</feature>